<feature type="region of interest" description="Disordered" evidence="1">
    <location>
        <begin position="60"/>
        <end position="142"/>
    </location>
</feature>
<reference evidence="2 3" key="1">
    <citation type="journal article" date="2019" name="Sci. Rep.">
        <title>A high-quality genome of Eragrostis curvula grass provides insights into Poaceae evolution and supports new strategies to enhance forage quality.</title>
        <authorList>
            <person name="Carballo J."/>
            <person name="Santos B.A.C.M."/>
            <person name="Zappacosta D."/>
            <person name="Garbus I."/>
            <person name="Selva J.P."/>
            <person name="Gallo C.A."/>
            <person name="Diaz A."/>
            <person name="Albertini E."/>
            <person name="Caccamo M."/>
            <person name="Echenique V."/>
        </authorList>
    </citation>
    <scope>NUCLEOTIDE SEQUENCE [LARGE SCALE GENOMIC DNA]</scope>
    <source>
        <strain evidence="3">cv. Victoria</strain>
        <tissue evidence="2">Leaf</tissue>
    </source>
</reference>
<gene>
    <name evidence="2" type="ORF">EJB05_38323</name>
</gene>
<dbReference type="Gramene" id="TVU14830">
    <property type="protein sequence ID" value="TVU14830"/>
    <property type="gene ID" value="EJB05_38323"/>
</dbReference>
<feature type="compositionally biased region" description="Low complexity" evidence="1">
    <location>
        <begin position="1"/>
        <end position="24"/>
    </location>
</feature>
<proteinExistence type="predicted"/>
<name>A0A5J9TTU4_9POAL</name>
<evidence type="ECO:0000256" key="1">
    <source>
        <dbReference type="SAM" id="MobiDB-lite"/>
    </source>
</evidence>
<evidence type="ECO:0000313" key="2">
    <source>
        <dbReference type="EMBL" id="TVU14830.1"/>
    </source>
</evidence>
<accession>A0A5J9TTU4</accession>
<sequence length="142" mass="15276">MPAPSSTEASPSSLFRPRQQRLLPLPRPSVGLHPIGRWTKIGCGMSITLPNMRLDSATLAESRSHLAERRTTHPPRGPGPAQVPKRWQGTGPTEGKTYPRSARAGIAPGGLCFPGRGPSPPKRAPRVVGWEPACRRTHGQAN</sequence>
<protein>
    <submittedName>
        <fullName evidence="2">Uncharacterized protein</fullName>
    </submittedName>
</protein>
<dbReference type="Proteomes" id="UP000324897">
    <property type="component" value="Unassembled WGS sequence"/>
</dbReference>
<keyword evidence="3" id="KW-1185">Reference proteome</keyword>
<comment type="caution">
    <text evidence="2">The sequence shown here is derived from an EMBL/GenBank/DDBJ whole genome shotgun (WGS) entry which is preliminary data.</text>
</comment>
<evidence type="ECO:0000313" key="3">
    <source>
        <dbReference type="Proteomes" id="UP000324897"/>
    </source>
</evidence>
<dbReference type="AlphaFoldDB" id="A0A5J9TTU4"/>
<feature type="compositionally biased region" description="Basic and acidic residues" evidence="1">
    <location>
        <begin position="62"/>
        <end position="71"/>
    </location>
</feature>
<feature type="region of interest" description="Disordered" evidence="1">
    <location>
        <begin position="1"/>
        <end position="28"/>
    </location>
</feature>
<organism evidence="2 3">
    <name type="scientific">Eragrostis curvula</name>
    <name type="common">weeping love grass</name>
    <dbReference type="NCBI Taxonomy" id="38414"/>
    <lineage>
        <taxon>Eukaryota</taxon>
        <taxon>Viridiplantae</taxon>
        <taxon>Streptophyta</taxon>
        <taxon>Embryophyta</taxon>
        <taxon>Tracheophyta</taxon>
        <taxon>Spermatophyta</taxon>
        <taxon>Magnoliopsida</taxon>
        <taxon>Liliopsida</taxon>
        <taxon>Poales</taxon>
        <taxon>Poaceae</taxon>
        <taxon>PACMAD clade</taxon>
        <taxon>Chloridoideae</taxon>
        <taxon>Eragrostideae</taxon>
        <taxon>Eragrostidinae</taxon>
        <taxon>Eragrostis</taxon>
    </lineage>
</organism>
<dbReference type="EMBL" id="RWGY01000031">
    <property type="protein sequence ID" value="TVU14830.1"/>
    <property type="molecule type" value="Genomic_DNA"/>
</dbReference>